<gene>
    <name evidence="1" type="ORF">OG549_37785</name>
</gene>
<accession>A0AAU2VF15</accession>
<protein>
    <submittedName>
        <fullName evidence="1">Uncharacterized protein</fullName>
    </submittedName>
</protein>
<proteinExistence type="predicted"/>
<name>A0AAU2VF15_9ACTN</name>
<organism evidence="1">
    <name type="scientific">Streptomyces sp. NBC_00003</name>
    <dbReference type="NCBI Taxonomy" id="2903608"/>
    <lineage>
        <taxon>Bacteria</taxon>
        <taxon>Bacillati</taxon>
        <taxon>Actinomycetota</taxon>
        <taxon>Actinomycetes</taxon>
        <taxon>Kitasatosporales</taxon>
        <taxon>Streptomycetaceae</taxon>
        <taxon>Streptomyces</taxon>
    </lineage>
</organism>
<dbReference type="InterPro" id="IPR028994">
    <property type="entry name" value="Integrin_alpha_N"/>
</dbReference>
<evidence type="ECO:0000313" key="1">
    <source>
        <dbReference type="EMBL" id="WTW65930.1"/>
    </source>
</evidence>
<reference evidence="1" key="1">
    <citation type="submission" date="2022-10" db="EMBL/GenBank/DDBJ databases">
        <title>The complete genomes of actinobacterial strains from the NBC collection.</title>
        <authorList>
            <person name="Joergensen T.S."/>
            <person name="Alvarez Arevalo M."/>
            <person name="Sterndorff E.B."/>
            <person name="Faurdal D."/>
            <person name="Vuksanovic O."/>
            <person name="Mourched A.-S."/>
            <person name="Charusanti P."/>
            <person name="Shaw S."/>
            <person name="Blin K."/>
            <person name="Weber T."/>
        </authorList>
    </citation>
    <scope>NUCLEOTIDE SEQUENCE</scope>
    <source>
        <strain evidence="1">NBC_00003</strain>
    </source>
</reference>
<dbReference type="Gene3D" id="2.20.25.650">
    <property type="entry name" value="Tachylectin-2-like"/>
    <property type="match status" value="1"/>
</dbReference>
<dbReference type="SUPFAM" id="SSF69318">
    <property type="entry name" value="Integrin alpha N-terminal domain"/>
    <property type="match status" value="1"/>
</dbReference>
<dbReference type="EMBL" id="CP108318">
    <property type="protein sequence ID" value="WTW65930.1"/>
    <property type="molecule type" value="Genomic_DNA"/>
</dbReference>
<dbReference type="AlphaFoldDB" id="A0AAU2VF15"/>
<sequence>MLLGGGWNAMNGFARHGDLNGEANEDLLARDRTGTLWLYPGNGHGSFRNRVLVGTGGWDHFSSLVSVGNVSDDVATYVPDLLAKSDDELDTYPGTGRGTFGDRRQDFNWQLSDVL</sequence>